<dbReference type="Proteomes" id="UP000799640">
    <property type="component" value="Unassembled WGS sequence"/>
</dbReference>
<evidence type="ECO:0000313" key="1">
    <source>
        <dbReference type="EMBL" id="KAF2399021.1"/>
    </source>
</evidence>
<name>A0A6G1HSY3_9PEZI</name>
<sequence length="529" mass="58286">MHSPMQALPVLNVSGHEASTSHLQIQMSPAATTAEPLNARPVGQIESYSTSRHNLGFYRCVGQTARYTVPRTSLKDTSLESAVEHAVAQTILAHSILQVGIVGEETRTPHFVYLPAINLSQLLSWEHFQLETPADRDSVLQRVLETRHSTSWPDISRRPGYHFIVLCPDVGTALPTETLTVDIVFAYHHGYGDGPSGTILHRTLLRALNSPGSVPSFDPSSHVRTISTPPPLPPPQEALIDFRISWPYFIKALWTEFAPSFLKPAPPAPAWTGKPITPYPDNTRIRLLSFSTHTLSDMLQRCREHCTTLTPLLHILVLYSLAKRLPDTENYDGGFTSVSPISLRRLLPHGGLKGFNSDESMGVFLVGQSHRFAPQTIRRIRTLAEGQSAAEDLIWELASSLGEEIKRKVASLPNDDVVGLMSYVSDWNERWRKLIGKSRESTWEVSNVGATDFEKKGPWTVDRLVFSQSGHVAGAAVSISAAGVKGSELAITLCWQEDIISEELANGLAEDLMKCLTALARTGRFGVVV</sequence>
<dbReference type="PANTHER" id="PTHR28037:SF1">
    <property type="entry name" value="ALCOHOL O-ACETYLTRANSFERASE 1-RELATED"/>
    <property type="match status" value="1"/>
</dbReference>
<organism evidence="1 2">
    <name type="scientific">Trichodelitschia bisporula</name>
    <dbReference type="NCBI Taxonomy" id="703511"/>
    <lineage>
        <taxon>Eukaryota</taxon>
        <taxon>Fungi</taxon>
        <taxon>Dikarya</taxon>
        <taxon>Ascomycota</taxon>
        <taxon>Pezizomycotina</taxon>
        <taxon>Dothideomycetes</taxon>
        <taxon>Dothideomycetes incertae sedis</taxon>
        <taxon>Phaeotrichales</taxon>
        <taxon>Phaeotrichaceae</taxon>
        <taxon>Trichodelitschia</taxon>
    </lineage>
</organism>
<dbReference type="InterPro" id="IPR052058">
    <property type="entry name" value="Alcohol_O-acetyltransferase"/>
</dbReference>
<dbReference type="Gene3D" id="3.30.559.10">
    <property type="entry name" value="Chloramphenicol acetyltransferase-like domain"/>
    <property type="match status" value="1"/>
</dbReference>
<dbReference type="InterPro" id="IPR023213">
    <property type="entry name" value="CAT-like_dom_sf"/>
</dbReference>
<dbReference type="Pfam" id="PF07247">
    <property type="entry name" value="AATase"/>
    <property type="match status" value="1"/>
</dbReference>
<keyword evidence="2" id="KW-1185">Reference proteome</keyword>
<dbReference type="GO" id="GO:0008080">
    <property type="term" value="F:N-acetyltransferase activity"/>
    <property type="evidence" value="ECO:0007669"/>
    <property type="project" value="TreeGrafter"/>
</dbReference>
<reference evidence="1" key="1">
    <citation type="journal article" date="2020" name="Stud. Mycol.">
        <title>101 Dothideomycetes genomes: a test case for predicting lifestyles and emergence of pathogens.</title>
        <authorList>
            <person name="Haridas S."/>
            <person name="Albert R."/>
            <person name="Binder M."/>
            <person name="Bloem J."/>
            <person name="Labutti K."/>
            <person name="Salamov A."/>
            <person name="Andreopoulos B."/>
            <person name="Baker S."/>
            <person name="Barry K."/>
            <person name="Bills G."/>
            <person name="Bluhm B."/>
            <person name="Cannon C."/>
            <person name="Castanera R."/>
            <person name="Culley D."/>
            <person name="Daum C."/>
            <person name="Ezra D."/>
            <person name="Gonzalez J."/>
            <person name="Henrissat B."/>
            <person name="Kuo A."/>
            <person name="Liang C."/>
            <person name="Lipzen A."/>
            <person name="Lutzoni F."/>
            <person name="Magnuson J."/>
            <person name="Mondo S."/>
            <person name="Nolan M."/>
            <person name="Ohm R."/>
            <person name="Pangilinan J."/>
            <person name="Park H.-J."/>
            <person name="Ramirez L."/>
            <person name="Alfaro M."/>
            <person name="Sun H."/>
            <person name="Tritt A."/>
            <person name="Yoshinaga Y."/>
            <person name="Zwiers L.-H."/>
            <person name="Turgeon B."/>
            <person name="Goodwin S."/>
            <person name="Spatafora J."/>
            <person name="Crous P."/>
            <person name="Grigoriev I."/>
        </authorList>
    </citation>
    <scope>NUCLEOTIDE SEQUENCE</scope>
    <source>
        <strain evidence="1">CBS 262.69</strain>
    </source>
</reference>
<evidence type="ECO:0008006" key="3">
    <source>
        <dbReference type="Google" id="ProtNLM"/>
    </source>
</evidence>
<proteinExistence type="predicted"/>
<evidence type="ECO:0000313" key="2">
    <source>
        <dbReference type="Proteomes" id="UP000799640"/>
    </source>
</evidence>
<dbReference type="AlphaFoldDB" id="A0A6G1HSY3"/>
<accession>A0A6G1HSY3</accession>
<gene>
    <name evidence="1" type="ORF">EJ06DRAFT_538485</name>
</gene>
<dbReference type="InterPro" id="IPR010828">
    <property type="entry name" value="Atf2/Sli1-like"/>
</dbReference>
<dbReference type="EMBL" id="ML996698">
    <property type="protein sequence ID" value="KAF2399021.1"/>
    <property type="molecule type" value="Genomic_DNA"/>
</dbReference>
<dbReference type="PANTHER" id="PTHR28037">
    <property type="entry name" value="ALCOHOL O-ACETYLTRANSFERASE 1-RELATED"/>
    <property type="match status" value="1"/>
</dbReference>
<protein>
    <recommendedName>
        <fullName evidence="3">Alcohol acetyltransferase</fullName>
    </recommendedName>
</protein>
<dbReference type="OrthoDB" id="2150604at2759"/>